<protein>
    <submittedName>
        <fullName evidence="3">Peptidoglycan-binding protein</fullName>
    </submittedName>
</protein>
<dbReference type="Gene3D" id="1.10.101.10">
    <property type="entry name" value="PGBD-like superfamily/PGBD"/>
    <property type="match status" value="1"/>
</dbReference>
<dbReference type="PROSITE" id="PS51257">
    <property type="entry name" value="PROKAR_LIPOPROTEIN"/>
    <property type="match status" value="1"/>
</dbReference>
<evidence type="ECO:0000259" key="2">
    <source>
        <dbReference type="Pfam" id="PF01471"/>
    </source>
</evidence>
<dbReference type="RefSeq" id="WP_397090831.1">
    <property type="nucleotide sequence ID" value="NZ_JBITGY010000016.1"/>
</dbReference>
<gene>
    <name evidence="3" type="ORF">ACIBG2_46420</name>
</gene>
<name>A0ABW7ZAQ8_9ACTN</name>
<comment type="caution">
    <text evidence="3">The sequence shown here is derived from an EMBL/GenBank/DDBJ whole genome shotgun (WGS) entry which is preliminary data.</text>
</comment>
<evidence type="ECO:0000313" key="4">
    <source>
        <dbReference type="Proteomes" id="UP001612741"/>
    </source>
</evidence>
<dbReference type="EMBL" id="JBITGY010000016">
    <property type="protein sequence ID" value="MFI6504890.1"/>
    <property type="molecule type" value="Genomic_DNA"/>
</dbReference>
<organism evidence="3 4">
    <name type="scientific">Nonomuraea typhae</name>
    <dbReference type="NCBI Taxonomy" id="2603600"/>
    <lineage>
        <taxon>Bacteria</taxon>
        <taxon>Bacillati</taxon>
        <taxon>Actinomycetota</taxon>
        <taxon>Actinomycetes</taxon>
        <taxon>Streptosporangiales</taxon>
        <taxon>Streptosporangiaceae</taxon>
        <taxon>Nonomuraea</taxon>
    </lineage>
</organism>
<dbReference type="InterPro" id="IPR002477">
    <property type="entry name" value="Peptidoglycan-bd-like"/>
</dbReference>
<dbReference type="InterPro" id="IPR036365">
    <property type="entry name" value="PGBD-like_sf"/>
</dbReference>
<dbReference type="Pfam" id="PF01471">
    <property type="entry name" value="PG_binding_1"/>
    <property type="match status" value="1"/>
</dbReference>
<evidence type="ECO:0000256" key="1">
    <source>
        <dbReference type="SAM" id="SignalP"/>
    </source>
</evidence>
<evidence type="ECO:0000313" key="3">
    <source>
        <dbReference type="EMBL" id="MFI6504890.1"/>
    </source>
</evidence>
<proteinExistence type="predicted"/>
<feature type="chain" id="PRO_5045105598" evidence="1">
    <location>
        <begin position="21"/>
        <end position="342"/>
    </location>
</feature>
<sequence length="342" mass="34994">MGRARGMVAAGVVLAATACAVRQSPAQPAPPGVETTPVTRTDVAQRERVTGTLGFAGGRTVSITGEGGVVTSLPAAGATLKRGDAVYELSGRKVTLLYGRRPAWRTLALGVPDGLDVLQLERNLKVMGHGAALTVDRHFSAATSWAVRRWQDAANLPVTGRVGLGQVVFLPGPARVAARLADVGSPAGHGAGVVRFTGTARVINVNLQPAVAPRIRAGDEVSVTLPGGERAGGRVTRVSRVAVTSAEQGAVIPVTVGLTGGKPPKGLDQAQVQVAITSRLHRNVLAVPIPALVARPGGAYDVVVRGRGNVTVTIGLFDETTGLVEVSGPGLTEGLPVEVPPR</sequence>
<dbReference type="Proteomes" id="UP001612741">
    <property type="component" value="Unassembled WGS sequence"/>
</dbReference>
<reference evidence="3 4" key="1">
    <citation type="submission" date="2024-10" db="EMBL/GenBank/DDBJ databases">
        <title>The Natural Products Discovery Center: Release of the First 8490 Sequenced Strains for Exploring Actinobacteria Biosynthetic Diversity.</title>
        <authorList>
            <person name="Kalkreuter E."/>
            <person name="Kautsar S.A."/>
            <person name="Yang D."/>
            <person name="Bader C.D."/>
            <person name="Teijaro C.N."/>
            <person name="Fluegel L."/>
            <person name="Davis C.M."/>
            <person name="Simpson J.R."/>
            <person name="Lauterbach L."/>
            <person name="Steele A.D."/>
            <person name="Gui C."/>
            <person name="Meng S."/>
            <person name="Li G."/>
            <person name="Viehrig K."/>
            <person name="Ye F."/>
            <person name="Su P."/>
            <person name="Kiefer A.F."/>
            <person name="Nichols A."/>
            <person name="Cepeda A.J."/>
            <person name="Yan W."/>
            <person name="Fan B."/>
            <person name="Jiang Y."/>
            <person name="Adhikari A."/>
            <person name="Zheng C.-J."/>
            <person name="Schuster L."/>
            <person name="Cowan T.M."/>
            <person name="Smanski M.J."/>
            <person name="Chevrette M.G."/>
            <person name="De Carvalho L.P.S."/>
            <person name="Shen B."/>
        </authorList>
    </citation>
    <scope>NUCLEOTIDE SEQUENCE [LARGE SCALE GENOMIC DNA]</scope>
    <source>
        <strain evidence="3 4">NPDC050545</strain>
    </source>
</reference>
<feature type="domain" description="Peptidoglycan binding-like" evidence="2">
    <location>
        <begin position="114"/>
        <end position="163"/>
    </location>
</feature>
<feature type="signal peptide" evidence="1">
    <location>
        <begin position="1"/>
        <end position="20"/>
    </location>
</feature>
<accession>A0ABW7ZAQ8</accession>
<keyword evidence="1" id="KW-0732">Signal</keyword>
<dbReference type="SUPFAM" id="SSF47090">
    <property type="entry name" value="PGBD-like"/>
    <property type="match status" value="1"/>
</dbReference>
<dbReference type="InterPro" id="IPR036366">
    <property type="entry name" value="PGBDSf"/>
</dbReference>
<keyword evidence="4" id="KW-1185">Reference proteome</keyword>